<sequence length="167" mass="19245">MIAAYIFLLLSIQQVCHVAIGTPVEELTFDELEDIHFESNDKSNISDILPSWLVNCKNLSTTAQEVLQVVQNISTWLYQKPVTIIKDFDDLRKCSGLLKPICLVNGLMKVVNDFQTIQHEVQSRVNITDTLFKKVIKELVWCFLHASDDQPESQLMEELFMEMDINR</sequence>
<dbReference type="KEGG" id="clec:106661979"/>
<protein>
    <submittedName>
        <fullName evidence="2">Uncharacterized protein</fullName>
    </submittedName>
</protein>
<feature type="chain" id="PRO_5035238943" evidence="1">
    <location>
        <begin position="22"/>
        <end position="167"/>
    </location>
</feature>
<organism evidence="2 3">
    <name type="scientific">Cimex lectularius</name>
    <name type="common">Bed bug</name>
    <name type="synonym">Acanthia lectularia</name>
    <dbReference type="NCBI Taxonomy" id="79782"/>
    <lineage>
        <taxon>Eukaryota</taxon>
        <taxon>Metazoa</taxon>
        <taxon>Ecdysozoa</taxon>
        <taxon>Arthropoda</taxon>
        <taxon>Hexapoda</taxon>
        <taxon>Insecta</taxon>
        <taxon>Pterygota</taxon>
        <taxon>Neoptera</taxon>
        <taxon>Paraneoptera</taxon>
        <taxon>Hemiptera</taxon>
        <taxon>Heteroptera</taxon>
        <taxon>Panheteroptera</taxon>
        <taxon>Cimicomorpha</taxon>
        <taxon>Cimicidae</taxon>
        <taxon>Cimex</taxon>
    </lineage>
</organism>
<feature type="signal peptide" evidence="1">
    <location>
        <begin position="1"/>
        <end position="21"/>
    </location>
</feature>
<dbReference type="EnsemblMetazoa" id="XM_014385765.2">
    <property type="protein sequence ID" value="XP_014241251.1"/>
    <property type="gene ID" value="LOC106661979"/>
</dbReference>
<keyword evidence="3" id="KW-1185">Reference proteome</keyword>
<proteinExistence type="predicted"/>
<reference evidence="2" key="1">
    <citation type="submission" date="2022-01" db="UniProtKB">
        <authorList>
            <consortium name="EnsemblMetazoa"/>
        </authorList>
    </citation>
    <scope>IDENTIFICATION</scope>
</reference>
<evidence type="ECO:0000313" key="2">
    <source>
        <dbReference type="EnsemblMetazoa" id="XP_014241251.1"/>
    </source>
</evidence>
<accession>A0A8I6RDK0</accession>
<dbReference type="RefSeq" id="XP_014241251.1">
    <property type="nucleotide sequence ID" value="XM_014385765.2"/>
</dbReference>
<evidence type="ECO:0000256" key="1">
    <source>
        <dbReference type="SAM" id="SignalP"/>
    </source>
</evidence>
<evidence type="ECO:0000313" key="3">
    <source>
        <dbReference type="Proteomes" id="UP000494040"/>
    </source>
</evidence>
<dbReference type="Proteomes" id="UP000494040">
    <property type="component" value="Unassembled WGS sequence"/>
</dbReference>
<name>A0A8I6RDK0_CIMLE</name>
<keyword evidence="1" id="KW-0732">Signal</keyword>
<dbReference type="AlphaFoldDB" id="A0A8I6RDK0"/>
<dbReference type="GeneID" id="106661979"/>